<evidence type="ECO:0000313" key="8">
    <source>
        <dbReference type="EMBL" id="KAL3885864.1"/>
    </source>
</evidence>
<comment type="similarity">
    <text evidence="3 7">Belongs to the PRA1 family.</text>
</comment>
<evidence type="ECO:0000256" key="2">
    <source>
        <dbReference type="ARBA" id="ARBA00004234"/>
    </source>
</evidence>
<keyword evidence="5 7" id="KW-1133">Transmembrane helix</keyword>
<keyword evidence="6 7" id="KW-0472">Membrane</keyword>
<protein>
    <recommendedName>
        <fullName evidence="7">PRA1 family protein</fullName>
    </recommendedName>
</protein>
<dbReference type="AlphaFoldDB" id="A0ABD3XHX0"/>
<feature type="transmembrane region" description="Helical" evidence="7">
    <location>
        <begin position="91"/>
        <end position="124"/>
    </location>
</feature>
<reference evidence="8 9" key="1">
    <citation type="submission" date="2024-11" db="EMBL/GenBank/DDBJ databases">
        <title>Chromosome-level genome assembly of the freshwater bivalve Anodonta woodiana.</title>
        <authorList>
            <person name="Chen X."/>
        </authorList>
    </citation>
    <scope>NUCLEOTIDE SEQUENCE [LARGE SCALE GENOMIC DNA]</scope>
    <source>
        <strain evidence="8">MN2024</strain>
        <tissue evidence="8">Gills</tissue>
    </source>
</reference>
<dbReference type="PANTHER" id="PTHR19317">
    <property type="entry name" value="PRENYLATED RAB ACCEPTOR 1-RELATED"/>
    <property type="match status" value="1"/>
</dbReference>
<comment type="caution">
    <text evidence="8">The sequence shown here is derived from an EMBL/GenBank/DDBJ whole genome shotgun (WGS) entry which is preliminary data.</text>
</comment>
<organism evidence="8 9">
    <name type="scientific">Sinanodonta woodiana</name>
    <name type="common">Chinese pond mussel</name>
    <name type="synonym">Anodonta woodiana</name>
    <dbReference type="NCBI Taxonomy" id="1069815"/>
    <lineage>
        <taxon>Eukaryota</taxon>
        <taxon>Metazoa</taxon>
        <taxon>Spiralia</taxon>
        <taxon>Lophotrochozoa</taxon>
        <taxon>Mollusca</taxon>
        <taxon>Bivalvia</taxon>
        <taxon>Autobranchia</taxon>
        <taxon>Heteroconchia</taxon>
        <taxon>Palaeoheterodonta</taxon>
        <taxon>Unionida</taxon>
        <taxon>Unionoidea</taxon>
        <taxon>Unionidae</taxon>
        <taxon>Unioninae</taxon>
        <taxon>Sinanodonta</taxon>
    </lineage>
</organism>
<sequence>MDRNSETIPRDSADIQGDITVPVAHNQSIRHRLIMSLSLSNVTAREWLQKRREAIQPWGEFLNTGKFKSPKSLAPLPKRIVKNIEKFQSNYLFVFIGLVIFCILTSPLLLVAIAACLGACYIISLKNQDKKFTIFGRDVSLAQQYAAVGACSFPLFWLAGAGSAVFWVIGASFFVIMLHASMYATEDEGQPFDLEMEQV</sequence>
<comment type="subcellular location">
    <subcellularLocation>
        <location evidence="2">Cytoplasmic vesicle</location>
        <location evidence="2">Secretory vesicle</location>
        <location evidence="2">Synaptic vesicle</location>
    </subcellularLocation>
    <subcellularLocation>
        <location evidence="1 7">Membrane</location>
        <topology evidence="1 7">Multi-pass membrane protein</topology>
    </subcellularLocation>
</comment>
<proteinExistence type="inferred from homology"/>
<dbReference type="EMBL" id="JBJQND010000002">
    <property type="protein sequence ID" value="KAL3885864.1"/>
    <property type="molecule type" value="Genomic_DNA"/>
</dbReference>
<evidence type="ECO:0000256" key="1">
    <source>
        <dbReference type="ARBA" id="ARBA00004141"/>
    </source>
</evidence>
<dbReference type="InterPro" id="IPR004895">
    <property type="entry name" value="Prenylated_rab_accept_PRA1"/>
</dbReference>
<evidence type="ECO:0000256" key="5">
    <source>
        <dbReference type="ARBA" id="ARBA00022989"/>
    </source>
</evidence>
<dbReference type="PANTHER" id="PTHR19317:SF0">
    <property type="entry name" value="PRENYLATED RAB ACCEPTOR PROTEIN 1"/>
    <property type="match status" value="1"/>
</dbReference>
<evidence type="ECO:0000256" key="4">
    <source>
        <dbReference type="ARBA" id="ARBA00022692"/>
    </source>
</evidence>
<keyword evidence="4 7" id="KW-0812">Transmembrane</keyword>
<evidence type="ECO:0000256" key="6">
    <source>
        <dbReference type="ARBA" id="ARBA00023136"/>
    </source>
</evidence>
<name>A0ABD3XHX0_SINWO</name>
<dbReference type="Pfam" id="PF03208">
    <property type="entry name" value="PRA1"/>
    <property type="match status" value="1"/>
</dbReference>
<gene>
    <name evidence="8" type="ORF">ACJMK2_025896</name>
</gene>
<accession>A0ABD3XHX0</accession>
<dbReference type="GO" id="GO:0016020">
    <property type="term" value="C:membrane"/>
    <property type="evidence" value="ECO:0007669"/>
    <property type="project" value="UniProtKB-SubCell"/>
</dbReference>
<keyword evidence="9" id="KW-1185">Reference proteome</keyword>
<evidence type="ECO:0000256" key="7">
    <source>
        <dbReference type="RuleBase" id="RU363107"/>
    </source>
</evidence>
<evidence type="ECO:0000256" key="3">
    <source>
        <dbReference type="ARBA" id="ARBA00006483"/>
    </source>
</evidence>
<dbReference type="Proteomes" id="UP001634394">
    <property type="component" value="Unassembled WGS sequence"/>
</dbReference>
<evidence type="ECO:0000313" key="9">
    <source>
        <dbReference type="Proteomes" id="UP001634394"/>
    </source>
</evidence>
<feature type="transmembrane region" description="Helical" evidence="7">
    <location>
        <begin position="155"/>
        <end position="178"/>
    </location>
</feature>
<dbReference type="GO" id="GO:0008021">
    <property type="term" value="C:synaptic vesicle"/>
    <property type="evidence" value="ECO:0007669"/>
    <property type="project" value="UniProtKB-SubCell"/>
</dbReference>